<dbReference type="InterPro" id="IPR029063">
    <property type="entry name" value="SAM-dependent_MTases_sf"/>
</dbReference>
<dbReference type="RefSeq" id="WP_408166593.1">
    <property type="nucleotide sequence ID" value="NZ_JAQQFR010000003.1"/>
</dbReference>
<keyword evidence="1" id="KW-0489">Methyltransferase</keyword>
<dbReference type="Gene3D" id="3.40.50.150">
    <property type="entry name" value="Vaccinia Virus protein VP39"/>
    <property type="match status" value="1"/>
</dbReference>
<proteinExistence type="predicted"/>
<sequence>MNFTAHNIQLDNGSFTKPDAMLMSDHPCTISTRKILNLVFPSNKKNYRVVDLGCLEGGYTVEIAKMGFDTLGLEVREESIACCNYVKENLDLPNLNFVKDTAWNLDKYGPYDAAFCCGLFYHFDNPKAFLEKLARNTKKLLILETHFATPLDNGVKEFNLEPMNVHEGLPGRWYYEFDKNLSFEEREKMRWASYENDKSFWIQKEYLLGLIYDLGFTTVFEQFDSYAPNMGEDLNKRYPNSLRGTFIGIRDM</sequence>
<dbReference type="EMBL" id="JAQQFR010000003">
    <property type="protein sequence ID" value="MFL9877989.1"/>
    <property type="molecule type" value="Genomic_DNA"/>
</dbReference>
<evidence type="ECO:0000313" key="1">
    <source>
        <dbReference type="EMBL" id="MFL9877989.1"/>
    </source>
</evidence>
<dbReference type="CDD" id="cd02440">
    <property type="entry name" value="AdoMet_MTases"/>
    <property type="match status" value="1"/>
</dbReference>
<dbReference type="Pfam" id="PF13489">
    <property type="entry name" value="Methyltransf_23"/>
    <property type="match status" value="1"/>
</dbReference>
<keyword evidence="1" id="KW-0808">Transferase</keyword>
<comment type="caution">
    <text evidence="1">The sequence shown here is derived from an EMBL/GenBank/DDBJ whole genome shotgun (WGS) entry which is preliminary data.</text>
</comment>
<dbReference type="Proteomes" id="UP001629214">
    <property type="component" value="Unassembled WGS sequence"/>
</dbReference>
<name>A0ABW8Z4N1_9BURK</name>
<keyword evidence="2" id="KW-1185">Reference proteome</keyword>
<dbReference type="GO" id="GO:0032259">
    <property type="term" value="P:methylation"/>
    <property type="evidence" value="ECO:0007669"/>
    <property type="project" value="UniProtKB-KW"/>
</dbReference>
<dbReference type="GO" id="GO:0008168">
    <property type="term" value="F:methyltransferase activity"/>
    <property type="evidence" value="ECO:0007669"/>
    <property type="project" value="UniProtKB-KW"/>
</dbReference>
<protein>
    <submittedName>
        <fullName evidence="1">Class I SAM-dependent methyltransferase</fullName>
    </submittedName>
</protein>
<dbReference type="SUPFAM" id="SSF53335">
    <property type="entry name" value="S-adenosyl-L-methionine-dependent methyltransferases"/>
    <property type="match status" value="1"/>
</dbReference>
<gene>
    <name evidence="1" type="ORF">PQR63_06355</name>
</gene>
<reference evidence="1 2" key="1">
    <citation type="journal article" date="2024" name="Chem. Sci.">
        <title>Discovery of megapolipeptins by genome mining of a Burkholderiales bacteria collection.</title>
        <authorList>
            <person name="Paulo B.S."/>
            <person name="Recchia M.J.J."/>
            <person name="Lee S."/>
            <person name="Fergusson C.H."/>
            <person name="Romanowski S.B."/>
            <person name="Hernandez A."/>
            <person name="Krull N."/>
            <person name="Liu D.Y."/>
            <person name="Cavanagh H."/>
            <person name="Bos A."/>
            <person name="Gray C.A."/>
            <person name="Murphy B.T."/>
            <person name="Linington R.G."/>
            <person name="Eustaquio A.S."/>
        </authorList>
    </citation>
    <scope>NUCLEOTIDE SEQUENCE [LARGE SCALE GENOMIC DNA]</scope>
    <source>
        <strain evidence="1 2">RL21-008-BIB-B</strain>
    </source>
</reference>
<evidence type="ECO:0000313" key="2">
    <source>
        <dbReference type="Proteomes" id="UP001629214"/>
    </source>
</evidence>
<accession>A0ABW8Z4N1</accession>
<organism evidence="1 2">
    <name type="scientific">Herbaspirillum rhizosphaerae</name>
    <dbReference type="NCBI Taxonomy" id="346179"/>
    <lineage>
        <taxon>Bacteria</taxon>
        <taxon>Pseudomonadati</taxon>
        <taxon>Pseudomonadota</taxon>
        <taxon>Betaproteobacteria</taxon>
        <taxon>Burkholderiales</taxon>
        <taxon>Oxalobacteraceae</taxon>
        <taxon>Herbaspirillum</taxon>
    </lineage>
</organism>